<sequence length="38" mass="4328">MVSEKSLLFHQVLSILYLRAGCTSCIKGVLIRATWLYN</sequence>
<evidence type="ECO:0000313" key="6">
    <source>
        <dbReference type="Proteomes" id="UP000249146"/>
    </source>
</evidence>
<reference evidence="5 6" key="2">
    <citation type="submission" date="2018-05" db="EMBL/GenBank/DDBJ databases">
        <title>Draft genome sequences of Dehalococcoides mccartyi strains RC and KS.</title>
        <authorList>
            <person name="Higgins S.A."/>
            <person name="Padilla-Crespo E."/>
            <person name="Loeffler F.E."/>
        </authorList>
    </citation>
    <scope>NUCLEOTIDE SEQUENCE [LARGE SCALE GENOMIC DNA]</scope>
    <source>
        <strain evidence="3 5">KS</strain>
        <strain evidence="2 6">RC</strain>
    </source>
</reference>
<evidence type="ECO:0000313" key="3">
    <source>
        <dbReference type="EMBL" id="RAL70256.1"/>
    </source>
</evidence>
<dbReference type="PATRIC" id="fig|61435.8.peg.1064"/>
<accession>A0A142VAM7</accession>
<dbReference type="EMBL" id="CP011127">
    <property type="protein sequence ID" value="AMU86894.1"/>
    <property type="molecule type" value="Genomic_DNA"/>
</dbReference>
<gene>
    <name evidence="3" type="ORF">C1G86_1131</name>
    <name evidence="2" type="ORF">C1G87_1095</name>
    <name evidence="1" type="ORF">Dm11a5_1068</name>
</gene>
<protein>
    <submittedName>
        <fullName evidence="1">Uncharacterized protein</fullName>
    </submittedName>
</protein>
<dbReference type="AlphaFoldDB" id="A0A142VAM7"/>
<evidence type="ECO:0000313" key="1">
    <source>
        <dbReference type="EMBL" id="AMU86894.1"/>
    </source>
</evidence>
<dbReference type="Proteomes" id="UP000249146">
    <property type="component" value="Unassembled WGS sequence"/>
</dbReference>
<reference evidence="1 4" key="1">
    <citation type="submission" date="2015-03" db="EMBL/GenBank/DDBJ databases">
        <title>Genomic characterization of Dehalococcoides mccartyi strain 11a5, an unusal plasmid-containing chloroethene dechlorinator.</title>
        <authorList>
            <person name="Zhao S."/>
            <person name="Ding C."/>
            <person name="He J."/>
        </authorList>
    </citation>
    <scope>NUCLEOTIDE SEQUENCE [LARGE SCALE GENOMIC DNA]</scope>
    <source>
        <strain evidence="1 4">11a5</strain>
    </source>
</reference>
<dbReference type="Proteomes" id="UP000076394">
    <property type="component" value="Chromosome"/>
</dbReference>
<proteinExistence type="predicted"/>
<dbReference type="EMBL" id="QGLD01000011">
    <property type="protein sequence ID" value="RAL70256.1"/>
    <property type="molecule type" value="Genomic_DNA"/>
</dbReference>
<dbReference type="Proteomes" id="UP000248786">
    <property type="component" value="Unassembled WGS sequence"/>
</dbReference>
<evidence type="ECO:0000313" key="4">
    <source>
        <dbReference type="Proteomes" id="UP000076394"/>
    </source>
</evidence>
<organism evidence="1 4">
    <name type="scientific">Dehalococcoides mccartyi</name>
    <dbReference type="NCBI Taxonomy" id="61435"/>
    <lineage>
        <taxon>Bacteria</taxon>
        <taxon>Bacillati</taxon>
        <taxon>Chloroflexota</taxon>
        <taxon>Dehalococcoidia</taxon>
        <taxon>Dehalococcoidales</taxon>
        <taxon>Dehalococcoidaceae</taxon>
        <taxon>Dehalococcoides</taxon>
    </lineage>
</organism>
<name>A0A142VAM7_9CHLR</name>
<evidence type="ECO:0000313" key="5">
    <source>
        <dbReference type="Proteomes" id="UP000248786"/>
    </source>
</evidence>
<evidence type="ECO:0000313" key="2">
    <source>
        <dbReference type="EMBL" id="RAL69120.1"/>
    </source>
</evidence>
<dbReference type="EMBL" id="QGLC01000011">
    <property type="protein sequence ID" value="RAL69120.1"/>
    <property type="molecule type" value="Genomic_DNA"/>
</dbReference>